<dbReference type="Proteomes" id="UP000184404">
    <property type="component" value="Unassembled WGS sequence"/>
</dbReference>
<keyword evidence="2" id="KW-1185">Reference proteome</keyword>
<protein>
    <submittedName>
        <fullName evidence="1">Uncharacterized protein</fullName>
    </submittedName>
</protein>
<dbReference type="STRING" id="1123243.SAMN02745190_00682"/>
<dbReference type="EMBL" id="FQUG01000003">
    <property type="protein sequence ID" value="SHE56775.1"/>
    <property type="molecule type" value="Genomic_DNA"/>
</dbReference>
<evidence type="ECO:0000313" key="1">
    <source>
        <dbReference type="EMBL" id="SHE56775.1"/>
    </source>
</evidence>
<proteinExistence type="predicted"/>
<reference evidence="1 2" key="1">
    <citation type="submission" date="2016-11" db="EMBL/GenBank/DDBJ databases">
        <authorList>
            <person name="Jaros S."/>
            <person name="Januszkiewicz K."/>
            <person name="Wedrychowicz H."/>
        </authorList>
    </citation>
    <scope>NUCLEOTIDE SEQUENCE [LARGE SCALE GENOMIC DNA]</scope>
    <source>
        <strain evidence="1 2">DSM 10502</strain>
    </source>
</reference>
<dbReference type="RefSeq" id="WP_072934793.1">
    <property type="nucleotide sequence ID" value="NZ_FQUG01000003.1"/>
</dbReference>
<organism evidence="1 2">
    <name type="scientific">Schwartzia succinivorans DSM 10502</name>
    <dbReference type="NCBI Taxonomy" id="1123243"/>
    <lineage>
        <taxon>Bacteria</taxon>
        <taxon>Bacillati</taxon>
        <taxon>Bacillota</taxon>
        <taxon>Negativicutes</taxon>
        <taxon>Selenomonadales</taxon>
        <taxon>Selenomonadaceae</taxon>
        <taxon>Schwartzia</taxon>
    </lineage>
</organism>
<gene>
    <name evidence="1" type="ORF">SAMN02745190_00682</name>
</gene>
<accession>A0A1M4UJD3</accession>
<sequence length="567" mass="66522">MYNYRIGNITDYDILEQVYDFCSDTHNEDELLNHVRKTLNALFALHECSLFHAPENLDDFFWMQILGAYKNCMEKSNILFPVRPVVGPQYNHYTSSDAVVNIDKRLTKLLPYFFGISYTTAEERHNNWKLARNPSNILIEHRKLYDILFSYCYPNGNLRYDEKEENNILGNFAKPSIFRFDSIAAGSYRKIIEHIHSELIYRISGSNSWGRLFAAMEVEQFASQMRSLAFSLIEQLMKLDSDMNYPVEGRTTVKTLDKKRCGDLYDKIIKRCKDIDVISIKETGKKDKYVIPINMDINDDSDAVMYYAYAFFRNLQTSDYIQEMQKHLEKNCDVLDKILDLSSHYKANRMDRSYWESVDMEEYPYIPYKCVEQFVEKAWNGIIPIVCIDDFESGKGAAFCKRHREHMIGFLHLFQLINHKMDEEYISVIDLIDLLHLYVRLKVCRVSIPTSSNGYIKTNPTKPVKVDSAMKLLQEEWDLRAENKPVPDELYMKNVIIETWLSAVMYMTIKGLDCSLFLKRMDATQSLFHALLQLVPSITKKDDKDVDYETIIHDLLDFSKNTDEHIR</sequence>
<evidence type="ECO:0000313" key="2">
    <source>
        <dbReference type="Proteomes" id="UP000184404"/>
    </source>
</evidence>
<dbReference type="AlphaFoldDB" id="A0A1M4UJD3"/>
<name>A0A1M4UJD3_9FIRM</name>